<feature type="compositionally biased region" description="Polar residues" evidence="5">
    <location>
        <begin position="450"/>
        <end position="461"/>
    </location>
</feature>
<keyword evidence="3" id="KW-0677">Repeat</keyword>
<comment type="caution">
    <text evidence="6">The sequence shown here is derived from an EMBL/GenBank/DDBJ whole genome shotgun (WGS) entry which is preliminary data.</text>
</comment>
<dbReference type="EMBL" id="JAUIZM010000011">
    <property type="protein sequence ID" value="KAK1356662.1"/>
    <property type="molecule type" value="Genomic_DNA"/>
</dbReference>
<keyword evidence="7" id="KW-1185">Reference proteome</keyword>
<evidence type="ECO:0000256" key="5">
    <source>
        <dbReference type="SAM" id="MobiDB-lite"/>
    </source>
</evidence>
<dbReference type="InterPro" id="IPR011989">
    <property type="entry name" value="ARM-like"/>
</dbReference>
<evidence type="ECO:0000313" key="7">
    <source>
        <dbReference type="Proteomes" id="UP001237642"/>
    </source>
</evidence>
<dbReference type="SMART" id="SM00185">
    <property type="entry name" value="ARM"/>
    <property type="match status" value="5"/>
</dbReference>
<dbReference type="Gene3D" id="1.25.10.10">
    <property type="entry name" value="Leucine-rich Repeat Variant"/>
    <property type="match status" value="1"/>
</dbReference>
<reference evidence="6" key="2">
    <citation type="submission" date="2023-05" db="EMBL/GenBank/DDBJ databases">
        <authorList>
            <person name="Schelkunov M.I."/>
        </authorList>
    </citation>
    <scope>NUCLEOTIDE SEQUENCE</scope>
    <source>
        <strain evidence="6">Hsosn_3</strain>
        <tissue evidence="6">Leaf</tissue>
    </source>
</reference>
<evidence type="ECO:0000256" key="1">
    <source>
        <dbReference type="ARBA" id="ARBA00010394"/>
    </source>
</evidence>
<dbReference type="SUPFAM" id="SSF48371">
    <property type="entry name" value="ARM repeat"/>
    <property type="match status" value="1"/>
</dbReference>
<protein>
    <submittedName>
        <fullName evidence="6">Uncharacterized protein</fullName>
    </submittedName>
</protein>
<evidence type="ECO:0000256" key="2">
    <source>
        <dbReference type="ARBA" id="ARBA00022448"/>
    </source>
</evidence>
<reference evidence="6" key="1">
    <citation type="submission" date="2023-02" db="EMBL/GenBank/DDBJ databases">
        <title>Genome of toxic invasive species Heracleum sosnowskyi carries increased number of genes despite the absence of recent whole-genome duplications.</title>
        <authorList>
            <person name="Schelkunov M."/>
            <person name="Shtratnikova V."/>
            <person name="Makarenko M."/>
            <person name="Klepikova A."/>
            <person name="Omelchenko D."/>
            <person name="Novikova G."/>
            <person name="Obukhova E."/>
            <person name="Bogdanov V."/>
            <person name="Penin A."/>
            <person name="Logacheva M."/>
        </authorList>
    </citation>
    <scope>NUCLEOTIDE SEQUENCE</scope>
    <source>
        <strain evidence="6">Hsosn_3</strain>
        <tissue evidence="6">Leaf</tissue>
    </source>
</reference>
<gene>
    <name evidence="6" type="ORF">POM88_049918</name>
</gene>
<dbReference type="InterPro" id="IPR016024">
    <property type="entry name" value="ARM-type_fold"/>
</dbReference>
<dbReference type="PANTHER" id="PTHR23316">
    <property type="entry name" value="IMPORTIN ALPHA"/>
    <property type="match status" value="1"/>
</dbReference>
<dbReference type="Proteomes" id="UP001237642">
    <property type="component" value="Unassembled WGS sequence"/>
</dbReference>
<name>A0AAD8GWL9_9APIA</name>
<keyword evidence="4" id="KW-0653">Protein transport</keyword>
<comment type="similarity">
    <text evidence="1">Belongs to the importin alpha family.</text>
</comment>
<sequence>MAVEGMNMKDFERKKTDRGQDLTLPPMDILCSNYVSKLLAFTVKRKLHRLDLATSIICSTTHDSDQKLAALKQLASLIVPDTRLGDHLDSRVLPQLIKFLEYKERKTHPEDLKNRRFQYYSAIVLTNIVSSKKGIEFKDKAISPLVILIDTWHWFVQIQVLCALSNIANVFPDTCEAIIRYGALELLESLLTDEKNHYALKKSGMQLLSALCRMKPHLLSHKRVLRTLEPAIFCESVSVLVPACLSLSNFTNKRFVDIGTGVCKRLLDLLDYKVPEIVLYALRAIGNYVRWCTNDQLQSIFDRGLLLHLSILFYHKYTEARKETCWIISNIAAAANNSQMQSVISFRLILHLVRFIENAEVEVKEVAACAISNAVLGSDKKQFEYLREKCFEPLNIKRYFSDDPRMIAACLQVHDSILYHSNTLESAELPRKMERLSIGAHMTSGTTDTLASNSAKYAQSSKKVTNKKKTKKGKEPGTALSLDSSVGSNVDLDSK</sequence>
<proteinExistence type="inferred from homology"/>
<accession>A0AAD8GWL9</accession>
<evidence type="ECO:0000256" key="3">
    <source>
        <dbReference type="ARBA" id="ARBA00022737"/>
    </source>
</evidence>
<evidence type="ECO:0000313" key="6">
    <source>
        <dbReference type="EMBL" id="KAK1356662.1"/>
    </source>
</evidence>
<dbReference type="GO" id="GO:0015031">
    <property type="term" value="P:protein transport"/>
    <property type="evidence" value="ECO:0007669"/>
    <property type="project" value="UniProtKB-KW"/>
</dbReference>
<keyword evidence="2" id="KW-0813">Transport</keyword>
<organism evidence="6 7">
    <name type="scientific">Heracleum sosnowskyi</name>
    <dbReference type="NCBI Taxonomy" id="360622"/>
    <lineage>
        <taxon>Eukaryota</taxon>
        <taxon>Viridiplantae</taxon>
        <taxon>Streptophyta</taxon>
        <taxon>Embryophyta</taxon>
        <taxon>Tracheophyta</taxon>
        <taxon>Spermatophyta</taxon>
        <taxon>Magnoliopsida</taxon>
        <taxon>eudicotyledons</taxon>
        <taxon>Gunneridae</taxon>
        <taxon>Pentapetalae</taxon>
        <taxon>asterids</taxon>
        <taxon>campanulids</taxon>
        <taxon>Apiales</taxon>
        <taxon>Apiaceae</taxon>
        <taxon>Apioideae</taxon>
        <taxon>apioid superclade</taxon>
        <taxon>Tordylieae</taxon>
        <taxon>Tordyliinae</taxon>
        <taxon>Heracleum</taxon>
    </lineage>
</organism>
<feature type="region of interest" description="Disordered" evidence="5">
    <location>
        <begin position="450"/>
        <end position="495"/>
    </location>
</feature>
<dbReference type="AlphaFoldDB" id="A0AAD8GWL9"/>
<evidence type="ECO:0000256" key="4">
    <source>
        <dbReference type="ARBA" id="ARBA00022927"/>
    </source>
</evidence>
<dbReference type="InterPro" id="IPR000225">
    <property type="entry name" value="Armadillo"/>
</dbReference>